<proteinExistence type="predicted"/>
<evidence type="ECO:0000259" key="3">
    <source>
        <dbReference type="PROSITE" id="PS51123"/>
    </source>
</evidence>
<dbReference type="PANTHER" id="PTHR30329:SF21">
    <property type="entry name" value="LIPOPROTEIN YIAD-RELATED"/>
    <property type="match status" value="1"/>
</dbReference>
<sequence length="168" mass="18202">MFKVMKTGAWFALCVLLQGCSSAAQEAERARLLSISEFNQAAHSQLQRLSDEQAAANVYVIYFASGSSAPPEESEAGLKFVAQLLIDNPSVQLTVEGHTDNAGGFQDNIVLGEARARAIRARLVELGVLVGQVQVVSYADLYPVQLGDDEAAYRLNRRAVLEFEGLRG</sequence>
<keyword evidence="2" id="KW-0732">Signal</keyword>
<dbReference type="PANTHER" id="PTHR30329">
    <property type="entry name" value="STATOR ELEMENT OF FLAGELLAR MOTOR COMPLEX"/>
    <property type="match status" value="1"/>
</dbReference>
<dbReference type="GO" id="GO:0016020">
    <property type="term" value="C:membrane"/>
    <property type="evidence" value="ECO:0007669"/>
    <property type="project" value="UniProtKB-UniRule"/>
</dbReference>
<keyword evidence="1" id="KW-0472">Membrane</keyword>
<dbReference type="Gene3D" id="3.30.1330.60">
    <property type="entry name" value="OmpA-like domain"/>
    <property type="match status" value="1"/>
</dbReference>
<gene>
    <name evidence="4" type="ORF">HX787_29070</name>
</gene>
<dbReference type="PROSITE" id="PS51257">
    <property type="entry name" value="PROKAR_LIPOPROTEIN"/>
    <property type="match status" value="1"/>
</dbReference>
<dbReference type="RefSeq" id="WP_016969876.1">
    <property type="nucleotide sequence ID" value="NZ_CP020369.1"/>
</dbReference>
<dbReference type="EMBL" id="JACAQK010000035">
    <property type="protein sequence ID" value="NWD39916.1"/>
    <property type="molecule type" value="Genomic_DNA"/>
</dbReference>
<evidence type="ECO:0000256" key="2">
    <source>
        <dbReference type="SAM" id="SignalP"/>
    </source>
</evidence>
<dbReference type="InterPro" id="IPR036737">
    <property type="entry name" value="OmpA-like_sf"/>
</dbReference>
<dbReference type="PROSITE" id="PS51123">
    <property type="entry name" value="OMPA_2"/>
    <property type="match status" value="1"/>
</dbReference>
<accession>A0A7Y8AUT2</accession>
<dbReference type="CDD" id="cd07185">
    <property type="entry name" value="OmpA_C-like"/>
    <property type="match status" value="1"/>
</dbReference>
<dbReference type="GeneID" id="55848400"/>
<feature type="domain" description="OmpA-like" evidence="3">
    <location>
        <begin position="50"/>
        <end position="167"/>
    </location>
</feature>
<evidence type="ECO:0000313" key="4">
    <source>
        <dbReference type="EMBL" id="NWD39916.1"/>
    </source>
</evidence>
<dbReference type="Proteomes" id="UP000549134">
    <property type="component" value="Unassembled WGS sequence"/>
</dbReference>
<feature type="signal peptide" evidence="2">
    <location>
        <begin position="1"/>
        <end position="26"/>
    </location>
</feature>
<evidence type="ECO:0000256" key="1">
    <source>
        <dbReference type="PROSITE-ProRule" id="PRU00473"/>
    </source>
</evidence>
<protein>
    <submittedName>
        <fullName evidence="4">OmpA family protein</fullName>
    </submittedName>
</protein>
<dbReference type="InterPro" id="IPR050330">
    <property type="entry name" value="Bact_OuterMem_StrucFunc"/>
</dbReference>
<dbReference type="Pfam" id="PF00691">
    <property type="entry name" value="OmpA"/>
    <property type="match status" value="1"/>
</dbReference>
<evidence type="ECO:0000313" key="5">
    <source>
        <dbReference type="Proteomes" id="UP000549134"/>
    </source>
</evidence>
<dbReference type="InterPro" id="IPR006665">
    <property type="entry name" value="OmpA-like"/>
</dbReference>
<dbReference type="SUPFAM" id="SSF103088">
    <property type="entry name" value="OmpA-like"/>
    <property type="match status" value="1"/>
</dbReference>
<name>A0A7Y8AUT2_PSETO</name>
<comment type="caution">
    <text evidence="4">The sequence shown here is derived from an EMBL/GenBank/DDBJ whole genome shotgun (WGS) entry which is preliminary data.</text>
</comment>
<reference evidence="4 5" key="1">
    <citation type="submission" date="2020-04" db="EMBL/GenBank/DDBJ databases">
        <title>Molecular characterization of pseudomonads from Agaricus bisporus reveal novel blotch 2 pathogens in Western Europe.</title>
        <authorList>
            <person name="Taparia T."/>
            <person name="Krijger M."/>
            <person name="Haynes E."/>
            <person name="Elpinstone J.G."/>
            <person name="Noble R."/>
            <person name="Van Der Wolf J."/>
        </authorList>
    </citation>
    <scope>NUCLEOTIDE SEQUENCE [LARGE SCALE GENOMIC DNA]</scope>
    <source>
        <strain evidence="4 5">IPO3746</strain>
    </source>
</reference>
<feature type="chain" id="PRO_5031269119" evidence="2">
    <location>
        <begin position="27"/>
        <end position="168"/>
    </location>
</feature>
<dbReference type="AlphaFoldDB" id="A0A7Y8AUT2"/>
<organism evidence="4 5">
    <name type="scientific">Pseudomonas tolaasii</name>
    <dbReference type="NCBI Taxonomy" id="29442"/>
    <lineage>
        <taxon>Bacteria</taxon>
        <taxon>Pseudomonadati</taxon>
        <taxon>Pseudomonadota</taxon>
        <taxon>Gammaproteobacteria</taxon>
        <taxon>Pseudomonadales</taxon>
        <taxon>Pseudomonadaceae</taxon>
        <taxon>Pseudomonas</taxon>
    </lineage>
</organism>